<keyword evidence="2" id="KW-1185">Reference proteome</keyword>
<proteinExistence type="predicted"/>
<accession>A0AAV1R887</accession>
<gene>
    <name evidence="1" type="ORF">DCAF_LOCUS6926</name>
</gene>
<sequence length="97" mass="11411">MEDSSSFDVNKIATRLRSRKSQGLGREHALSFLLRRQLAHTVFDTHKQLCGEDLISMVFEEGRVEKESGTYKREFKERKSEEERVDLYGCFGHVWKE</sequence>
<organism evidence="1 2">
    <name type="scientific">Dovyalis caffra</name>
    <dbReference type="NCBI Taxonomy" id="77055"/>
    <lineage>
        <taxon>Eukaryota</taxon>
        <taxon>Viridiplantae</taxon>
        <taxon>Streptophyta</taxon>
        <taxon>Embryophyta</taxon>
        <taxon>Tracheophyta</taxon>
        <taxon>Spermatophyta</taxon>
        <taxon>Magnoliopsida</taxon>
        <taxon>eudicotyledons</taxon>
        <taxon>Gunneridae</taxon>
        <taxon>Pentapetalae</taxon>
        <taxon>rosids</taxon>
        <taxon>fabids</taxon>
        <taxon>Malpighiales</taxon>
        <taxon>Salicaceae</taxon>
        <taxon>Flacourtieae</taxon>
        <taxon>Dovyalis</taxon>
    </lineage>
</organism>
<evidence type="ECO:0000313" key="2">
    <source>
        <dbReference type="Proteomes" id="UP001314170"/>
    </source>
</evidence>
<dbReference type="EMBL" id="CAWUPB010000913">
    <property type="protein sequence ID" value="CAK7329178.1"/>
    <property type="molecule type" value="Genomic_DNA"/>
</dbReference>
<evidence type="ECO:0000313" key="1">
    <source>
        <dbReference type="EMBL" id="CAK7329178.1"/>
    </source>
</evidence>
<dbReference type="Proteomes" id="UP001314170">
    <property type="component" value="Unassembled WGS sequence"/>
</dbReference>
<protein>
    <submittedName>
        <fullName evidence="1">Uncharacterized protein</fullName>
    </submittedName>
</protein>
<dbReference type="AlphaFoldDB" id="A0AAV1R887"/>
<reference evidence="1 2" key="1">
    <citation type="submission" date="2024-01" db="EMBL/GenBank/DDBJ databases">
        <authorList>
            <person name="Waweru B."/>
        </authorList>
    </citation>
    <scope>NUCLEOTIDE SEQUENCE [LARGE SCALE GENOMIC DNA]</scope>
</reference>
<comment type="caution">
    <text evidence="1">The sequence shown here is derived from an EMBL/GenBank/DDBJ whole genome shotgun (WGS) entry which is preliminary data.</text>
</comment>
<name>A0AAV1R887_9ROSI</name>